<comment type="caution">
    <text evidence="1">The sequence shown here is derived from an EMBL/GenBank/DDBJ whole genome shotgun (WGS) entry which is preliminary data.</text>
</comment>
<dbReference type="Proteomes" id="UP001150062">
    <property type="component" value="Unassembled WGS sequence"/>
</dbReference>
<gene>
    <name evidence="1" type="ORF">M0813_22727</name>
</gene>
<sequence length="124" mass="14546">MRTSTETIMSIEDLILKKVFQNKLLNPGKPTEILIVSGNRSLFLVWKKPNKLEFYQEDKEKRKYQLPKKEKIKDIVSSFQTYQILTESGKIWSLANKNRNKEVALLDAGQSTFEEIRSVTFFEE</sequence>
<keyword evidence="2" id="KW-1185">Reference proteome</keyword>
<name>A0ABQ8YCG6_9EUKA</name>
<dbReference type="EMBL" id="JAOAOG010000176">
    <property type="protein sequence ID" value="KAJ6242285.1"/>
    <property type="molecule type" value="Genomic_DNA"/>
</dbReference>
<protein>
    <submittedName>
        <fullName evidence="1">Uncharacterized protein</fullName>
    </submittedName>
</protein>
<evidence type="ECO:0000313" key="2">
    <source>
        <dbReference type="Proteomes" id="UP001150062"/>
    </source>
</evidence>
<accession>A0ABQ8YCG6</accession>
<organism evidence="1 2">
    <name type="scientific">Anaeramoeba flamelloides</name>
    <dbReference type="NCBI Taxonomy" id="1746091"/>
    <lineage>
        <taxon>Eukaryota</taxon>
        <taxon>Metamonada</taxon>
        <taxon>Anaeramoebidae</taxon>
        <taxon>Anaeramoeba</taxon>
    </lineage>
</organism>
<evidence type="ECO:0000313" key="1">
    <source>
        <dbReference type="EMBL" id="KAJ6242285.1"/>
    </source>
</evidence>
<reference evidence="1" key="1">
    <citation type="submission" date="2022-08" db="EMBL/GenBank/DDBJ databases">
        <title>Novel sulfate-reducing endosymbionts in the free-living metamonad Anaeramoeba.</title>
        <authorList>
            <person name="Jerlstrom-Hultqvist J."/>
            <person name="Cepicka I."/>
            <person name="Gallot-Lavallee L."/>
            <person name="Salas-Leiva D."/>
            <person name="Curtis B.A."/>
            <person name="Zahonova K."/>
            <person name="Pipaliya S."/>
            <person name="Dacks J."/>
            <person name="Roger A.J."/>
        </authorList>
    </citation>
    <scope>NUCLEOTIDE SEQUENCE</scope>
    <source>
        <strain evidence="1">Schooner1</strain>
    </source>
</reference>
<proteinExistence type="predicted"/>